<dbReference type="GO" id="GO:0005737">
    <property type="term" value="C:cytoplasm"/>
    <property type="evidence" value="ECO:0007669"/>
    <property type="project" value="UniProtKB-SubCell"/>
</dbReference>
<evidence type="ECO:0000256" key="1">
    <source>
        <dbReference type="ARBA" id="ARBA00022618"/>
    </source>
</evidence>
<comment type="similarity">
    <text evidence="5">Belongs to the ScpA family.</text>
</comment>
<dbReference type="InterPro" id="IPR003768">
    <property type="entry name" value="ScpA"/>
</dbReference>
<dbReference type="RefSeq" id="WP_002947473.1">
    <property type="nucleotide sequence ID" value="NZ_BJMZ01000008.1"/>
</dbReference>
<protein>
    <recommendedName>
        <fullName evidence="4 5">Segregation and condensation protein A</fullName>
    </recommendedName>
</protein>
<comment type="function">
    <text evidence="5">Participates in chromosomal partition during cell division. May act via the formation of a condensin-like complex containing Smc and ScpB that pull DNA away from mid-cell into both cell halves.</text>
</comment>
<dbReference type="GO" id="GO:0007059">
    <property type="term" value="P:chromosome segregation"/>
    <property type="evidence" value="ECO:0007669"/>
    <property type="project" value="UniProtKB-UniRule"/>
</dbReference>
<evidence type="ECO:0000256" key="3">
    <source>
        <dbReference type="ARBA" id="ARBA00023306"/>
    </source>
</evidence>
<keyword evidence="2 5" id="KW-0159">Chromosome partition</keyword>
<dbReference type="AlphaFoldDB" id="A0A8D6XQI1"/>
<evidence type="ECO:0000256" key="2">
    <source>
        <dbReference type="ARBA" id="ARBA00022829"/>
    </source>
</evidence>
<keyword evidence="3 5" id="KW-0131">Cell cycle</keyword>
<keyword evidence="5" id="KW-0963">Cytoplasm</keyword>
<sequence length="237" mass="27576">MDIKLKDFEGPLDLLLHLVSKYEVDIYDVPIVEVIEQYLAYLATLQAMKLEVAGEYMLMASQLMLIKSRKLLPTVVEDEPEADDPELELLSQLEEYAHFKAASQVLAKKHEVRAQYFSKPKVELVCEDVTLNQDKTIQDIFLAFSKIMAEKQEEIRRRHTTIARDDYKIEDMMLIIEEAFSAKNKLFLDELFSDAKDMNQVITLFLATLELIKIHRISVQQETIFGTITLRKEWTNE</sequence>
<dbReference type="EMBL" id="LR822027">
    <property type="protein sequence ID" value="CAD0151033.1"/>
    <property type="molecule type" value="Genomic_DNA"/>
</dbReference>
<evidence type="ECO:0000256" key="5">
    <source>
        <dbReference type="HAMAP-Rule" id="MF_01805"/>
    </source>
</evidence>
<dbReference type="GO" id="GO:0051301">
    <property type="term" value="P:cell division"/>
    <property type="evidence" value="ECO:0007669"/>
    <property type="project" value="UniProtKB-KW"/>
</dbReference>
<dbReference type="HAMAP" id="MF_01805">
    <property type="entry name" value="ScpA"/>
    <property type="match status" value="1"/>
</dbReference>
<comment type="subunit">
    <text evidence="5">Component of a cohesin-like complex composed of ScpA, ScpB and the Smc homodimer, in which ScpA and ScpB bind to the head domain of Smc. The presence of the three proteins is required for the association of the complex with DNA.</text>
</comment>
<comment type="subcellular location">
    <subcellularLocation>
        <location evidence="5">Cytoplasm</location>
    </subcellularLocation>
    <text evidence="5">Associated with two foci at the outer edges of the nucleoid region in young cells, and at four foci within both cell halves in older cells.</text>
</comment>
<dbReference type="Proteomes" id="UP000509791">
    <property type="component" value="Chromosome"/>
</dbReference>
<evidence type="ECO:0000313" key="7">
    <source>
        <dbReference type="Proteomes" id="UP000509791"/>
    </source>
</evidence>
<dbReference type="Gene3D" id="6.10.250.2410">
    <property type="match status" value="1"/>
</dbReference>
<gene>
    <name evidence="5 6" type="primary">scpA</name>
    <name evidence="6" type="ORF">STHERMO_0284</name>
</gene>
<keyword evidence="1 5" id="KW-0132">Cell division</keyword>
<evidence type="ECO:0000313" key="6">
    <source>
        <dbReference type="EMBL" id="CAD0151033.1"/>
    </source>
</evidence>
<dbReference type="NCBIfam" id="NF000993">
    <property type="entry name" value="PRK00104.1-2"/>
    <property type="match status" value="1"/>
</dbReference>
<dbReference type="Pfam" id="PF02616">
    <property type="entry name" value="SMC_ScpA"/>
    <property type="match status" value="1"/>
</dbReference>
<reference evidence="6 7" key="1">
    <citation type="submission" date="2020-06" db="EMBL/GenBank/DDBJ databases">
        <authorList>
            <person name="Chuat V."/>
        </authorList>
    </citation>
    <scope>NUCLEOTIDE SEQUENCE [LARGE SCALE GENOMIC DNA]</scope>
    <source>
        <strain evidence="6">STH_CIRM_998</strain>
    </source>
</reference>
<dbReference type="PANTHER" id="PTHR33969">
    <property type="entry name" value="SEGREGATION AND CONDENSATION PROTEIN A"/>
    <property type="match status" value="1"/>
</dbReference>
<dbReference type="GO" id="GO:0006260">
    <property type="term" value="P:DNA replication"/>
    <property type="evidence" value="ECO:0007669"/>
    <property type="project" value="UniProtKB-UniRule"/>
</dbReference>
<dbReference type="PANTHER" id="PTHR33969:SF2">
    <property type="entry name" value="SEGREGATION AND CONDENSATION PROTEIN A"/>
    <property type="match status" value="1"/>
</dbReference>
<name>A0A8D6XQI1_STRTR</name>
<accession>A0A8D6XQI1</accession>
<evidence type="ECO:0000256" key="4">
    <source>
        <dbReference type="ARBA" id="ARBA00044777"/>
    </source>
</evidence>
<proteinExistence type="inferred from homology"/>
<organism evidence="6 7">
    <name type="scientific">Streptococcus thermophilus</name>
    <dbReference type="NCBI Taxonomy" id="1308"/>
    <lineage>
        <taxon>Bacteria</taxon>
        <taxon>Bacillati</taxon>
        <taxon>Bacillota</taxon>
        <taxon>Bacilli</taxon>
        <taxon>Lactobacillales</taxon>
        <taxon>Streptococcaceae</taxon>
        <taxon>Streptococcus</taxon>
    </lineage>
</organism>